<dbReference type="Gene3D" id="3.40.190.170">
    <property type="entry name" value="Bacterial extracellular solute-binding protein, family 7"/>
    <property type="match status" value="1"/>
</dbReference>
<dbReference type="CDD" id="cd13604">
    <property type="entry name" value="PBP2_TRAP_ketoacid_lactate_like"/>
    <property type="match status" value="1"/>
</dbReference>
<name>A0A5S5C6N8_9FLAO</name>
<dbReference type="PROSITE" id="PS51257">
    <property type="entry name" value="PROKAR_LIPOPROTEIN"/>
    <property type="match status" value="1"/>
</dbReference>
<evidence type="ECO:0000256" key="2">
    <source>
        <dbReference type="PIRSR" id="PIRSR039026-1"/>
    </source>
</evidence>
<comment type="caution">
    <text evidence="4">The sequence shown here is derived from an EMBL/GenBank/DDBJ whole genome shotgun (WGS) entry which is preliminary data.</text>
</comment>
<keyword evidence="5" id="KW-1185">Reference proteome</keyword>
<reference evidence="4 5" key="1">
    <citation type="submission" date="2019-07" db="EMBL/GenBank/DDBJ databases">
        <title>Genomic Encyclopedia of Archaeal and Bacterial Type Strains, Phase II (KMG-II): from individual species to whole genera.</title>
        <authorList>
            <person name="Goeker M."/>
        </authorList>
    </citation>
    <scope>NUCLEOTIDE SEQUENCE [LARGE SCALE GENOMIC DNA]</scope>
    <source>
        <strain evidence="4 5">DSM 17527</strain>
    </source>
</reference>
<feature type="binding site" evidence="3">
    <location>
        <position position="238"/>
    </location>
    <ligand>
        <name>Na(+)</name>
        <dbReference type="ChEBI" id="CHEBI:29101"/>
    </ligand>
</feature>
<evidence type="ECO:0000256" key="1">
    <source>
        <dbReference type="ARBA" id="ARBA00022729"/>
    </source>
</evidence>
<dbReference type="Proteomes" id="UP000324376">
    <property type="component" value="Unassembled WGS sequence"/>
</dbReference>
<evidence type="ECO:0000313" key="5">
    <source>
        <dbReference type="Proteomes" id="UP000324376"/>
    </source>
</evidence>
<organism evidence="4 5">
    <name type="scientific">Aquimarina intermedia</name>
    <dbReference type="NCBI Taxonomy" id="350814"/>
    <lineage>
        <taxon>Bacteria</taxon>
        <taxon>Pseudomonadati</taxon>
        <taxon>Bacteroidota</taxon>
        <taxon>Flavobacteriia</taxon>
        <taxon>Flavobacteriales</taxon>
        <taxon>Flavobacteriaceae</taxon>
        <taxon>Aquimarina</taxon>
    </lineage>
</organism>
<accession>A0A5S5C6N8</accession>
<gene>
    <name evidence="4" type="ORF">BD809_105223</name>
</gene>
<proteinExistence type="predicted"/>
<feature type="binding site" evidence="2">
    <location>
        <position position="179"/>
    </location>
    <ligand>
        <name>substrate</name>
    </ligand>
</feature>
<dbReference type="AlphaFoldDB" id="A0A5S5C6N8"/>
<sequence>MMKQIIFNRKVRSVQIQPVYYLLVSMLCLLSSCLGDPPGSVKSTSYDVTKPSQVFHWKMTTTWPPNFPVLGEVAEKYATWVDEASNGQIKIKVYGGGELVPALEAFDAVSNGTIEMGCGASYYWAGKTPAAQFFAAVPFGMNSQQLTSWLETGGGYELWKKTYAKFNLVPFIGGNTGVQMGGWFNKEINSVSDFNGLKMRLPGIGGNVLEKAGGAAILVSGGEIYTSLERGVIDATEWIGPYHDYKMGFHKIAKYYYSPGWHEPGTQFEFFINKQLHDALPPHLQAVLMSASKQAQVWVLAEFDKQNAIFLDKLINEENVEVREFSKQTLDALRAYTKEAIQEMIGNDALSKEVYDSYSDFQKKATKWSDITEKAYYNKIQQQ</sequence>
<dbReference type="Gene3D" id="3.40.190.10">
    <property type="entry name" value="Periplasmic binding protein-like II"/>
    <property type="match status" value="1"/>
</dbReference>
<dbReference type="NCBIfam" id="NF037995">
    <property type="entry name" value="TRAP_S1"/>
    <property type="match status" value="1"/>
</dbReference>
<dbReference type="GO" id="GO:0046872">
    <property type="term" value="F:metal ion binding"/>
    <property type="evidence" value="ECO:0007669"/>
    <property type="project" value="UniProtKB-KW"/>
</dbReference>
<dbReference type="Pfam" id="PF03480">
    <property type="entry name" value="DctP"/>
    <property type="match status" value="1"/>
</dbReference>
<dbReference type="PANTHER" id="PTHR33376">
    <property type="match status" value="1"/>
</dbReference>
<evidence type="ECO:0000313" key="4">
    <source>
        <dbReference type="EMBL" id="TYP73633.1"/>
    </source>
</evidence>
<dbReference type="PIRSF" id="PIRSF039026">
    <property type="entry name" value="SiaP"/>
    <property type="match status" value="1"/>
</dbReference>
<feature type="binding site" evidence="2">
    <location>
        <position position="200"/>
    </location>
    <ligand>
        <name>substrate</name>
    </ligand>
</feature>
<dbReference type="GO" id="GO:0031317">
    <property type="term" value="C:tripartite ATP-independent periplasmic transporter complex"/>
    <property type="evidence" value="ECO:0007669"/>
    <property type="project" value="InterPro"/>
</dbReference>
<dbReference type="InterPro" id="IPR038404">
    <property type="entry name" value="TRAP_DctP_sf"/>
</dbReference>
<dbReference type="InterPro" id="IPR026289">
    <property type="entry name" value="SBP_TakP-like"/>
</dbReference>
<protein>
    <submittedName>
        <fullName evidence="4">TRAP-type mannitol/chloroaromatic compound transport system substrate-binding protein</fullName>
    </submittedName>
</protein>
<dbReference type="PANTHER" id="PTHR33376:SF5">
    <property type="entry name" value="EXTRACYTOPLASMIC SOLUTE RECEPTOR PROTEIN"/>
    <property type="match status" value="1"/>
</dbReference>
<dbReference type="InterPro" id="IPR018389">
    <property type="entry name" value="DctP_fam"/>
</dbReference>
<dbReference type="GO" id="GO:0055085">
    <property type="term" value="P:transmembrane transport"/>
    <property type="evidence" value="ECO:0007669"/>
    <property type="project" value="InterPro"/>
</dbReference>
<feature type="binding site" evidence="3">
    <location>
        <position position="263"/>
    </location>
    <ligand>
        <name>substrate</name>
    </ligand>
</feature>
<dbReference type="EMBL" id="VNHU01000005">
    <property type="protein sequence ID" value="TYP73633.1"/>
    <property type="molecule type" value="Genomic_DNA"/>
</dbReference>
<keyword evidence="3" id="KW-0479">Metal-binding</keyword>
<keyword evidence="1" id="KW-0732">Signal</keyword>
<feature type="binding site" evidence="3">
    <location>
        <position position="237"/>
    </location>
    <ligand>
        <name>substrate</name>
    </ligand>
</feature>
<evidence type="ECO:0000256" key="3">
    <source>
        <dbReference type="PIRSR" id="PIRSR039026-2"/>
    </source>
</evidence>